<dbReference type="EMBL" id="FOXH01000002">
    <property type="protein sequence ID" value="SFP26737.1"/>
    <property type="molecule type" value="Genomic_DNA"/>
</dbReference>
<dbReference type="AlphaFoldDB" id="A0A1I5NYB0"/>
<proteinExistence type="predicted"/>
<protein>
    <submittedName>
        <fullName evidence="2">Uncharacterized phage-associated protein</fullName>
    </submittedName>
</protein>
<keyword evidence="3" id="KW-1185">Reference proteome</keyword>
<dbReference type="RefSeq" id="WP_092012540.1">
    <property type="nucleotide sequence ID" value="NZ_FOXH01000002.1"/>
</dbReference>
<evidence type="ECO:0000259" key="1">
    <source>
        <dbReference type="Pfam" id="PF13274"/>
    </source>
</evidence>
<reference evidence="2 3" key="1">
    <citation type="submission" date="2016-10" db="EMBL/GenBank/DDBJ databases">
        <authorList>
            <person name="de Groot N.N."/>
        </authorList>
    </citation>
    <scope>NUCLEOTIDE SEQUENCE [LARGE SCALE GENOMIC DNA]</scope>
    <source>
        <strain evidence="3">E92,LMG 26720,CCM 7988</strain>
    </source>
</reference>
<dbReference type="OrthoDB" id="9799173at2"/>
<dbReference type="InterPro" id="IPR025272">
    <property type="entry name" value="SocA_Panacea"/>
</dbReference>
<feature type="domain" description="Antitoxin SocA-like Panacea" evidence="1">
    <location>
        <begin position="27"/>
        <end position="130"/>
    </location>
</feature>
<evidence type="ECO:0000313" key="2">
    <source>
        <dbReference type="EMBL" id="SFP26737.1"/>
    </source>
</evidence>
<gene>
    <name evidence="2" type="ORF">SAMN04515674_102175</name>
</gene>
<dbReference type="Proteomes" id="UP000199306">
    <property type="component" value="Unassembled WGS sequence"/>
</dbReference>
<organism evidence="2 3">
    <name type="scientific">Pseudarcicella hirudinis</name>
    <dbReference type="NCBI Taxonomy" id="1079859"/>
    <lineage>
        <taxon>Bacteria</taxon>
        <taxon>Pseudomonadati</taxon>
        <taxon>Bacteroidota</taxon>
        <taxon>Cytophagia</taxon>
        <taxon>Cytophagales</taxon>
        <taxon>Flectobacillaceae</taxon>
        <taxon>Pseudarcicella</taxon>
    </lineage>
</organism>
<sequence>MYSALAIASKFIDLGIQSGKPVSPMKLQKIVYFAQGVHLARYQKPLIDEAVEAWTYGPVIPSLYHTFKHLGNSPIVESAQVGIRFEGHFYPKFESLEDSARETIQLTWEITKDFSAFQLSEWSHINGSPWSQVYAENSHSKSIPTETIKTYFESLMNKLPHAKAA</sequence>
<evidence type="ECO:0000313" key="3">
    <source>
        <dbReference type="Proteomes" id="UP000199306"/>
    </source>
</evidence>
<accession>A0A1I5NYB0</accession>
<name>A0A1I5NYB0_9BACT</name>
<dbReference type="Pfam" id="PF13274">
    <property type="entry name" value="SocA_Panacea"/>
    <property type="match status" value="1"/>
</dbReference>